<organism evidence="4 5">
    <name type="scientific">Kingella pumchi</name>
    <dbReference type="NCBI Taxonomy" id="2779506"/>
    <lineage>
        <taxon>Bacteria</taxon>
        <taxon>Pseudomonadati</taxon>
        <taxon>Pseudomonadota</taxon>
        <taxon>Betaproteobacteria</taxon>
        <taxon>Neisseriales</taxon>
        <taxon>Neisseriaceae</taxon>
        <taxon>Kingella</taxon>
    </lineage>
</organism>
<keyword evidence="5" id="KW-1185">Reference proteome</keyword>
<dbReference type="InterPro" id="IPR027417">
    <property type="entry name" value="P-loop_NTPase"/>
</dbReference>
<dbReference type="SUPFAM" id="SSF50465">
    <property type="entry name" value="EF-Tu/eEF-1alpha/eIF2-gamma C-terminal domain"/>
    <property type="match status" value="1"/>
</dbReference>
<dbReference type="Proteomes" id="UP001298424">
    <property type="component" value="Unassembled WGS sequence"/>
</dbReference>
<dbReference type="PROSITE" id="PS51257">
    <property type="entry name" value="PROKAR_LIPOPROTEIN"/>
    <property type="match status" value="1"/>
</dbReference>
<dbReference type="Gene3D" id="3.40.50.300">
    <property type="entry name" value="P-loop containing nucleotide triphosphate hydrolases"/>
    <property type="match status" value="1"/>
</dbReference>
<name>A0ABS9NRZ4_9NEIS</name>
<evidence type="ECO:0000256" key="1">
    <source>
        <dbReference type="ARBA" id="ARBA00022741"/>
    </source>
</evidence>
<evidence type="ECO:0000259" key="3">
    <source>
        <dbReference type="Pfam" id="PF00009"/>
    </source>
</evidence>
<evidence type="ECO:0000313" key="4">
    <source>
        <dbReference type="EMBL" id="MCG6504911.1"/>
    </source>
</evidence>
<dbReference type="PANTHER" id="PTHR43721:SF22">
    <property type="entry name" value="ELONGATION FACTOR TU, MITOCHONDRIAL"/>
    <property type="match status" value="1"/>
</dbReference>
<dbReference type="SUPFAM" id="SSF52540">
    <property type="entry name" value="P-loop containing nucleoside triphosphate hydrolases"/>
    <property type="match status" value="1"/>
</dbReference>
<gene>
    <name evidence="4" type="ORF">MB824_10435</name>
</gene>
<dbReference type="InterPro" id="IPR050055">
    <property type="entry name" value="EF-Tu_GTPase"/>
</dbReference>
<dbReference type="EMBL" id="JAKOOW010000037">
    <property type="protein sequence ID" value="MCG6504911.1"/>
    <property type="molecule type" value="Genomic_DNA"/>
</dbReference>
<proteinExistence type="predicted"/>
<keyword evidence="1" id="KW-0547">Nucleotide-binding</keyword>
<keyword evidence="2" id="KW-0342">GTP-binding</keyword>
<dbReference type="Gene3D" id="2.40.30.10">
    <property type="entry name" value="Translation factors"/>
    <property type="match status" value="1"/>
</dbReference>
<comment type="caution">
    <text evidence="4">The sequence shown here is derived from an EMBL/GenBank/DDBJ whole genome shotgun (WGS) entry which is preliminary data.</text>
</comment>
<protein>
    <recommendedName>
        <fullName evidence="3">Tr-type G domain-containing protein</fullName>
    </recommendedName>
</protein>
<feature type="domain" description="Tr-type G" evidence="3">
    <location>
        <begin position="84"/>
        <end position="159"/>
    </location>
</feature>
<accession>A0ABS9NRZ4</accession>
<dbReference type="PANTHER" id="PTHR43721">
    <property type="entry name" value="ELONGATION FACTOR TU-RELATED"/>
    <property type="match status" value="1"/>
</dbReference>
<sequence length="277" mass="29502">MSKPFVLHAALLTLLLAACRPDATGSGTAVAASSQAQPPSWRVVLLGDESRKNVLRECVARNVCPAGSETAFALPPEQATAAQTADTAQQAALGVLVVDPAIGPLPVTREHIVVARQARVPKLAVLFTQSDALDDKDLLELETMEMRDLLETYEMDGDHARIYVGDQGLRQLLADAAALLPRPQSSALADSRRLHGYIYNLSRAEGGHALSAGDSMDIWIGGQTVRCRLVSPQAVADGETPEVRLETERPLAASAGQRFLLQQNGRLIAAGVVEDAE</sequence>
<dbReference type="InterPro" id="IPR009001">
    <property type="entry name" value="Transl_elong_EF1A/Init_IF2_C"/>
</dbReference>
<evidence type="ECO:0000313" key="5">
    <source>
        <dbReference type="Proteomes" id="UP001298424"/>
    </source>
</evidence>
<dbReference type="Pfam" id="PF00009">
    <property type="entry name" value="GTP_EFTU"/>
    <property type="match status" value="1"/>
</dbReference>
<dbReference type="InterPro" id="IPR000795">
    <property type="entry name" value="T_Tr_GTP-bd_dom"/>
</dbReference>
<dbReference type="RefSeq" id="WP_238748468.1">
    <property type="nucleotide sequence ID" value="NZ_JAKOOW010000037.1"/>
</dbReference>
<reference evidence="4 5" key="1">
    <citation type="submission" date="2022-02" db="EMBL/GenBank/DDBJ databases">
        <title>Genome sequence data of Kingella unionensis sp. nov. strain CICC 24913 (CCUG 75125).</title>
        <authorList>
            <person name="Xiao M."/>
        </authorList>
    </citation>
    <scope>NUCLEOTIDE SEQUENCE [LARGE SCALE GENOMIC DNA]</scope>
    <source>
        <strain evidence="4 5">CICC 24913</strain>
    </source>
</reference>
<evidence type="ECO:0000256" key="2">
    <source>
        <dbReference type="ARBA" id="ARBA00023134"/>
    </source>
</evidence>